<accession>A0A1T1HFU7</accession>
<dbReference type="SUPFAM" id="SSF54909">
    <property type="entry name" value="Dimeric alpha+beta barrel"/>
    <property type="match status" value="1"/>
</dbReference>
<dbReference type="EMBL" id="MTSD02000001">
    <property type="protein sequence ID" value="OOV88724.1"/>
    <property type="molecule type" value="Genomic_DNA"/>
</dbReference>
<comment type="caution">
    <text evidence="5">The sequence shown here is derived from an EMBL/GenBank/DDBJ whole genome shotgun (WGS) entry which is preliminary data.</text>
</comment>
<feature type="domain" description="HTH asnC-type" evidence="4">
    <location>
        <begin position="1"/>
        <end position="62"/>
    </location>
</feature>
<dbReference type="GO" id="GO:0043200">
    <property type="term" value="P:response to amino acid"/>
    <property type="evidence" value="ECO:0007669"/>
    <property type="project" value="TreeGrafter"/>
</dbReference>
<dbReference type="InterPro" id="IPR036390">
    <property type="entry name" value="WH_DNA-bd_sf"/>
</dbReference>
<keyword evidence="2" id="KW-0238">DNA-binding</keyword>
<dbReference type="Pfam" id="PF01037">
    <property type="entry name" value="AsnC_trans_reg"/>
    <property type="match status" value="1"/>
</dbReference>
<proteinExistence type="predicted"/>
<dbReference type="AlphaFoldDB" id="A0A1T1HFU7"/>
<dbReference type="PANTHER" id="PTHR30154">
    <property type="entry name" value="LEUCINE-RESPONSIVE REGULATORY PROTEIN"/>
    <property type="match status" value="1"/>
</dbReference>
<evidence type="ECO:0000256" key="1">
    <source>
        <dbReference type="ARBA" id="ARBA00023015"/>
    </source>
</evidence>
<dbReference type="STRING" id="966.BTA35_0204395"/>
<keyword evidence="1" id="KW-0805">Transcription regulation</keyword>
<evidence type="ECO:0000256" key="2">
    <source>
        <dbReference type="ARBA" id="ARBA00023125"/>
    </source>
</evidence>
<dbReference type="CDD" id="cd00090">
    <property type="entry name" value="HTH_ARSR"/>
    <property type="match status" value="1"/>
</dbReference>
<dbReference type="InterPro" id="IPR019887">
    <property type="entry name" value="Tscrpt_reg_AsnC/Lrp_C"/>
</dbReference>
<dbReference type="GO" id="GO:0006355">
    <property type="term" value="P:regulation of DNA-templated transcription"/>
    <property type="evidence" value="ECO:0007669"/>
    <property type="project" value="UniProtKB-ARBA"/>
</dbReference>
<dbReference type="Gene3D" id="3.30.70.920">
    <property type="match status" value="1"/>
</dbReference>
<dbReference type="PRINTS" id="PR00033">
    <property type="entry name" value="HTHASNC"/>
</dbReference>
<dbReference type="GO" id="GO:0043565">
    <property type="term" value="F:sequence-specific DNA binding"/>
    <property type="evidence" value="ECO:0007669"/>
    <property type="project" value="InterPro"/>
</dbReference>
<evidence type="ECO:0000313" key="6">
    <source>
        <dbReference type="Proteomes" id="UP000190064"/>
    </source>
</evidence>
<dbReference type="GO" id="GO:0005829">
    <property type="term" value="C:cytosol"/>
    <property type="evidence" value="ECO:0007669"/>
    <property type="project" value="TreeGrafter"/>
</dbReference>
<evidence type="ECO:0000256" key="3">
    <source>
        <dbReference type="ARBA" id="ARBA00023163"/>
    </source>
</evidence>
<keyword evidence="6" id="KW-1185">Reference proteome</keyword>
<name>A0A1T1HFU7_OCELI</name>
<sequence>MDRIDKKILNLLQKNNRISNQKLAETVGLSAPACLKRVKKLRESGVIMADVSIVSPQIVGHRINVIVEVEMDRDTLDVYDSFNRQMSACPEVTQCYQVTGEVDFVLVVLVPDMQTYEAFARRELASNRYLRKFRSLISLRREKFRTAIEL</sequence>
<organism evidence="5 6">
    <name type="scientific">Oceanospirillum linum</name>
    <dbReference type="NCBI Taxonomy" id="966"/>
    <lineage>
        <taxon>Bacteria</taxon>
        <taxon>Pseudomonadati</taxon>
        <taxon>Pseudomonadota</taxon>
        <taxon>Gammaproteobacteria</taxon>
        <taxon>Oceanospirillales</taxon>
        <taxon>Oceanospirillaceae</taxon>
        <taxon>Oceanospirillum</taxon>
    </lineage>
</organism>
<dbReference type="SUPFAM" id="SSF46785">
    <property type="entry name" value="Winged helix' DNA-binding domain"/>
    <property type="match status" value="1"/>
</dbReference>
<dbReference type="Proteomes" id="UP000190064">
    <property type="component" value="Unassembled WGS sequence"/>
</dbReference>
<dbReference type="PANTHER" id="PTHR30154:SF34">
    <property type="entry name" value="TRANSCRIPTIONAL REGULATOR AZLB"/>
    <property type="match status" value="1"/>
</dbReference>
<keyword evidence="3" id="KW-0804">Transcription</keyword>
<protein>
    <submittedName>
        <fullName evidence="5">ArsR family transcriptional regulator</fullName>
    </submittedName>
</protein>
<dbReference type="RefSeq" id="WP_077243171.1">
    <property type="nucleotide sequence ID" value="NZ_FXTS01000004.1"/>
</dbReference>
<dbReference type="InterPro" id="IPR019888">
    <property type="entry name" value="Tscrpt_reg_AsnC-like"/>
</dbReference>
<dbReference type="InterPro" id="IPR000485">
    <property type="entry name" value="AsnC-type_HTH_dom"/>
</dbReference>
<dbReference type="InterPro" id="IPR011008">
    <property type="entry name" value="Dimeric_a/b-barrel"/>
</dbReference>
<gene>
    <name evidence="5" type="ORF">BTA35_0204395</name>
</gene>
<dbReference type="InterPro" id="IPR011991">
    <property type="entry name" value="ArsR-like_HTH"/>
</dbReference>
<dbReference type="Pfam" id="PF13412">
    <property type="entry name" value="HTH_24"/>
    <property type="match status" value="1"/>
</dbReference>
<dbReference type="Gene3D" id="1.10.10.10">
    <property type="entry name" value="Winged helix-like DNA-binding domain superfamily/Winged helix DNA-binding domain"/>
    <property type="match status" value="1"/>
</dbReference>
<dbReference type="InterPro" id="IPR036388">
    <property type="entry name" value="WH-like_DNA-bd_sf"/>
</dbReference>
<dbReference type="PROSITE" id="PS50956">
    <property type="entry name" value="HTH_ASNC_2"/>
    <property type="match status" value="1"/>
</dbReference>
<dbReference type="SMART" id="SM00344">
    <property type="entry name" value="HTH_ASNC"/>
    <property type="match status" value="1"/>
</dbReference>
<evidence type="ECO:0000313" key="5">
    <source>
        <dbReference type="EMBL" id="OOV88724.1"/>
    </source>
</evidence>
<reference evidence="5" key="1">
    <citation type="submission" date="2017-02" db="EMBL/GenBank/DDBJ databases">
        <title>Draft Genome Sequence of the Salt Water Bacterium Oceanospirillum linum ATCC 11336.</title>
        <authorList>
            <person name="Trachtenberg A.M."/>
            <person name="Carney J.G."/>
            <person name="Linnane J.D."/>
            <person name="Rheaume B.A."/>
            <person name="Pitts N.L."/>
            <person name="Mykles D.L."/>
            <person name="Maclea K.S."/>
        </authorList>
    </citation>
    <scope>NUCLEOTIDE SEQUENCE [LARGE SCALE GENOMIC DNA]</scope>
    <source>
        <strain evidence="5">ATCC 11336</strain>
    </source>
</reference>
<evidence type="ECO:0000259" key="4">
    <source>
        <dbReference type="PROSITE" id="PS50956"/>
    </source>
</evidence>